<evidence type="ECO:0000313" key="2">
    <source>
        <dbReference type="EMBL" id="KUJ19523.1"/>
    </source>
</evidence>
<proteinExistence type="predicted"/>
<evidence type="ECO:0000313" key="3">
    <source>
        <dbReference type="Proteomes" id="UP000070700"/>
    </source>
</evidence>
<keyword evidence="1" id="KW-0560">Oxidoreductase</keyword>
<dbReference type="Proteomes" id="UP000070700">
    <property type="component" value="Unassembled WGS sequence"/>
</dbReference>
<organism evidence="2 3">
    <name type="scientific">Mollisia scopiformis</name>
    <name type="common">Conifer needle endophyte fungus</name>
    <name type="synonym">Phialocephala scopiformis</name>
    <dbReference type="NCBI Taxonomy" id="149040"/>
    <lineage>
        <taxon>Eukaryota</taxon>
        <taxon>Fungi</taxon>
        <taxon>Dikarya</taxon>
        <taxon>Ascomycota</taxon>
        <taxon>Pezizomycotina</taxon>
        <taxon>Leotiomycetes</taxon>
        <taxon>Helotiales</taxon>
        <taxon>Mollisiaceae</taxon>
        <taxon>Mollisia</taxon>
    </lineage>
</organism>
<dbReference type="PANTHER" id="PTHR43157:SF31">
    <property type="entry name" value="PHOSPHATIDYLINOSITOL-GLYCAN BIOSYNTHESIS CLASS F PROTEIN"/>
    <property type="match status" value="1"/>
</dbReference>
<gene>
    <name evidence="2" type="ORF">LY89DRAFT_717010</name>
</gene>
<dbReference type="KEGG" id="psco:LY89DRAFT_717010"/>
<dbReference type="InterPro" id="IPR036291">
    <property type="entry name" value="NAD(P)-bd_dom_sf"/>
</dbReference>
<evidence type="ECO:0000256" key="1">
    <source>
        <dbReference type="ARBA" id="ARBA00023002"/>
    </source>
</evidence>
<dbReference type="RefSeq" id="XP_018073878.1">
    <property type="nucleotide sequence ID" value="XM_018218306.1"/>
</dbReference>
<dbReference type="GeneID" id="28828032"/>
<dbReference type="AlphaFoldDB" id="A0A194XH82"/>
<dbReference type="SUPFAM" id="SSF51735">
    <property type="entry name" value="NAD(P)-binding Rossmann-fold domains"/>
    <property type="match status" value="1"/>
</dbReference>
<sequence>MGLEAARHLVRLEAAKVILAVRILSKGETAKLSIEETTSRYASLKAFGEKAKGLMRLDVVVLNAGMYVFEFKEAEEDEETITVNVVSTMLLALLLLPKLRETAQKEKVESVLTFTGSFVHKDTPFPERKAEKIFEELAKREGARMNDRCQVSKLIETFCVRELADQITASKTDGKVIVLIVNPGIVDTAIMRHAPILFSLVVTVLKRLVSRTAEEGGRTLVHGAEGGEETHGQYLDDCKVGR</sequence>
<name>A0A194XH82_MOLSC</name>
<protein>
    <submittedName>
        <fullName evidence="2">Uncharacterized protein</fullName>
    </submittedName>
</protein>
<dbReference type="GO" id="GO:0016491">
    <property type="term" value="F:oxidoreductase activity"/>
    <property type="evidence" value="ECO:0007669"/>
    <property type="project" value="UniProtKB-KW"/>
</dbReference>
<dbReference type="Gene3D" id="3.40.50.720">
    <property type="entry name" value="NAD(P)-binding Rossmann-like Domain"/>
    <property type="match status" value="1"/>
</dbReference>
<dbReference type="EMBL" id="KQ947411">
    <property type="protein sequence ID" value="KUJ19523.1"/>
    <property type="molecule type" value="Genomic_DNA"/>
</dbReference>
<accession>A0A194XH82</accession>
<reference evidence="2 3" key="1">
    <citation type="submission" date="2015-10" db="EMBL/GenBank/DDBJ databases">
        <title>Full genome of DAOMC 229536 Phialocephala scopiformis, a fungal endophyte of spruce producing the potent anti-insectan compound rugulosin.</title>
        <authorList>
            <consortium name="DOE Joint Genome Institute"/>
            <person name="Walker A.K."/>
            <person name="Frasz S.L."/>
            <person name="Seifert K.A."/>
            <person name="Miller J.D."/>
            <person name="Mondo S.J."/>
            <person name="Labutti K."/>
            <person name="Lipzen A."/>
            <person name="Dockter R."/>
            <person name="Kennedy M."/>
            <person name="Grigoriev I.V."/>
            <person name="Spatafora J.W."/>
        </authorList>
    </citation>
    <scope>NUCLEOTIDE SEQUENCE [LARGE SCALE GENOMIC DNA]</scope>
    <source>
        <strain evidence="2 3">CBS 120377</strain>
    </source>
</reference>
<dbReference type="OrthoDB" id="542013at2759"/>
<dbReference type="PANTHER" id="PTHR43157">
    <property type="entry name" value="PHOSPHATIDYLINOSITOL-GLYCAN BIOSYNTHESIS CLASS F PROTEIN-RELATED"/>
    <property type="match status" value="1"/>
</dbReference>
<keyword evidence="3" id="KW-1185">Reference proteome</keyword>
<dbReference type="InParanoid" id="A0A194XH82"/>